<keyword evidence="4 6" id="KW-1133">Transmembrane helix</keyword>
<gene>
    <name evidence="7" type="ORF">GQN54_07070</name>
</gene>
<evidence type="ECO:0000256" key="3">
    <source>
        <dbReference type="ARBA" id="ARBA00022692"/>
    </source>
</evidence>
<dbReference type="GO" id="GO:0005886">
    <property type="term" value="C:plasma membrane"/>
    <property type="evidence" value="ECO:0007669"/>
    <property type="project" value="UniProtKB-SubCell"/>
</dbReference>
<dbReference type="Pfam" id="PF03631">
    <property type="entry name" value="Virul_fac_BrkB"/>
    <property type="match status" value="1"/>
</dbReference>
<keyword evidence="8" id="KW-1185">Reference proteome</keyword>
<dbReference type="AlphaFoldDB" id="A0A6N9NMT1"/>
<keyword evidence="5 6" id="KW-0472">Membrane</keyword>
<evidence type="ECO:0000256" key="4">
    <source>
        <dbReference type="ARBA" id="ARBA00022989"/>
    </source>
</evidence>
<comment type="caution">
    <text evidence="7">The sequence shown here is derived from an EMBL/GenBank/DDBJ whole genome shotgun (WGS) entry which is preliminary data.</text>
</comment>
<accession>A0A6N9NMT1</accession>
<comment type="subcellular location">
    <subcellularLocation>
        <location evidence="1">Cell membrane</location>
        <topology evidence="1">Multi-pass membrane protein</topology>
    </subcellularLocation>
</comment>
<dbReference type="RefSeq" id="WP_160632833.1">
    <property type="nucleotide sequence ID" value="NZ_WWNE01000006.1"/>
</dbReference>
<protein>
    <submittedName>
        <fullName evidence="7">YihY family inner membrane protein</fullName>
    </submittedName>
</protein>
<evidence type="ECO:0000313" key="7">
    <source>
        <dbReference type="EMBL" id="NBG65875.1"/>
    </source>
</evidence>
<name>A0A6N9NMT1_9FLAO</name>
<feature type="transmembrane region" description="Helical" evidence="6">
    <location>
        <begin position="197"/>
        <end position="222"/>
    </location>
</feature>
<dbReference type="PANTHER" id="PTHR30213:SF0">
    <property type="entry name" value="UPF0761 MEMBRANE PROTEIN YIHY"/>
    <property type="match status" value="1"/>
</dbReference>
<feature type="transmembrane region" description="Helical" evidence="6">
    <location>
        <begin position="234"/>
        <end position="257"/>
    </location>
</feature>
<dbReference type="InterPro" id="IPR017039">
    <property type="entry name" value="Virul_fac_BrkB"/>
</dbReference>
<feature type="transmembrane region" description="Helical" evidence="6">
    <location>
        <begin position="25"/>
        <end position="46"/>
    </location>
</feature>
<keyword evidence="2" id="KW-1003">Cell membrane</keyword>
<evidence type="ECO:0000256" key="1">
    <source>
        <dbReference type="ARBA" id="ARBA00004651"/>
    </source>
</evidence>
<feature type="transmembrane region" description="Helical" evidence="6">
    <location>
        <begin position="58"/>
        <end position="80"/>
    </location>
</feature>
<dbReference type="Proteomes" id="UP000470771">
    <property type="component" value="Unassembled WGS sequence"/>
</dbReference>
<organism evidence="7 8">
    <name type="scientific">Acidiluteibacter ferrifornacis</name>
    <dbReference type="NCBI Taxonomy" id="2692424"/>
    <lineage>
        <taxon>Bacteria</taxon>
        <taxon>Pseudomonadati</taxon>
        <taxon>Bacteroidota</taxon>
        <taxon>Flavobacteriia</taxon>
        <taxon>Flavobacteriales</taxon>
        <taxon>Cryomorphaceae</taxon>
        <taxon>Acidiluteibacter</taxon>
    </lineage>
</organism>
<proteinExistence type="predicted"/>
<sequence>MIEKLKNWALNLPLVSSTIALSKRLVLPGFDGLPIYYVGIFFWNGIQKGLLATKASSLAFKFFMAIFPTIIFLVTLIPLIPINNFQLELLAILNDLLPTTAYNFAEETLIEIIIQPNQGLLSFGFIFAIYLATNGLDGLLTAFKDSYNTTFKRSAIKQKLLSVLLLFIITLLLIIAIAAIVSSEVILYYFLDEKQIFATYLLMVGKWIIIAALCFFAISFMYYIGGNRDMKWRFFSAGSTLATVLVLIVSLGFAFYVDNFANYNKIYGSIGTLIVIMLWIYFNSLVLLIGFELNASIQQAGSIREVKDSFEDNSPLATN</sequence>
<keyword evidence="3 6" id="KW-0812">Transmembrane</keyword>
<dbReference type="PANTHER" id="PTHR30213">
    <property type="entry name" value="INNER MEMBRANE PROTEIN YHJD"/>
    <property type="match status" value="1"/>
</dbReference>
<dbReference type="EMBL" id="WWNE01000006">
    <property type="protein sequence ID" value="NBG65875.1"/>
    <property type="molecule type" value="Genomic_DNA"/>
</dbReference>
<evidence type="ECO:0000256" key="5">
    <source>
        <dbReference type="ARBA" id="ARBA00023136"/>
    </source>
</evidence>
<evidence type="ECO:0000256" key="2">
    <source>
        <dbReference type="ARBA" id="ARBA00022475"/>
    </source>
</evidence>
<feature type="transmembrane region" description="Helical" evidence="6">
    <location>
        <begin position="164"/>
        <end position="191"/>
    </location>
</feature>
<feature type="transmembrane region" description="Helical" evidence="6">
    <location>
        <begin position="120"/>
        <end position="143"/>
    </location>
</feature>
<reference evidence="7 8" key="1">
    <citation type="submission" date="2019-12" db="EMBL/GenBank/DDBJ databases">
        <authorList>
            <person name="Zhao J."/>
        </authorList>
    </citation>
    <scope>NUCLEOTIDE SEQUENCE [LARGE SCALE GENOMIC DNA]</scope>
    <source>
        <strain evidence="7 8">S-15</strain>
    </source>
</reference>
<dbReference type="NCBIfam" id="TIGR00765">
    <property type="entry name" value="yihY_not_rbn"/>
    <property type="match status" value="1"/>
</dbReference>
<evidence type="ECO:0000313" key="8">
    <source>
        <dbReference type="Proteomes" id="UP000470771"/>
    </source>
</evidence>
<evidence type="ECO:0000256" key="6">
    <source>
        <dbReference type="SAM" id="Phobius"/>
    </source>
</evidence>
<feature type="transmembrane region" description="Helical" evidence="6">
    <location>
        <begin position="269"/>
        <end position="291"/>
    </location>
</feature>
<dbReference type="PIRSF" id="PIRSF035875">
    <property type="entry name" value="RNase_BN"/>
    <property type="match status" value="1"/>
</dbReference>